<evidence type="ECO:0000256" key="1">
    <source>
        <dbReference type="ARBA" id="ARBA00022490"/>
    </source>
</evidence>
<name>A0A1H3TUP5_9BACI</name>
<dbReference type="SUPFAM" id="SSF63418">
    <property type="entry name" value="MurE/MurF N-terminal domain"/>
    <property type="match status" value="1"/>
</dbReference>
<keyword evidence="6 10" id="KW-0133">Cell shape</keyword>
<evidence type="ECO:0000256" key="9">
    <source>
        <dbReference type="ARBA" id="ARBA00023316"/>
    </source>
</evidence>
<keyword evidence="2 10" id="KW-0436">Ligase</keyword>
<comment type="subcellular location">
    <subcellularLocation>
        <location evidence="10 11">Cytoplasm</location>
    </subcellularLocation>
</comment>
<dbReference type="InterPro" id="IPR000713">
    <property type="entry name" value="Mur_ligase_N"/>
</dbReference>
<evidence type="ECO:0000256" key="3">
    <source>
        <dbReference type="ARBA" id="ARBA00022618"/>
    </source>
</evidence>
<dbReference type="InterPro" id="IPR051046">
    <property type="entry name" value="MurCDEF_CellWall_CoF430Synth"/>
</dbReference>
<dbReference type="EC" id="6.3.2.10" evidence="10 11"/>
<sequence length="475" mass="52050">MIHRSIQQINDMVNGKLVKEKYVSQGMIKGVSIDTRSIAPGNLFVPIKGERFNGHQFLADAVKSGAAAALWCEDEPMPAEGIPLIIVKDTLEAIQQLAKEYRRQLPVKVIGVTGSNGKTSTKDILAALLGTQYRTQKTTGNLNNHLGVPLTLLSLAENTEMAVVEMGMSGLGEIKLLSTIASPNAAIITNISEAHLTELKTKEMILQAKLEILSGLRENGLFIYNGDDPYLSRECRILSMLAELSSSPVLQIATFGCGADNDIAPASCTVEKQGVTFTLQGEESCPPFFLPMLGKHQMYNALAAAAAAKHFGVSYDNIRQGLLQVEATGMRNELIEVKHLTIMNDSYKSNPTSLRAALDTLYQLTGYQQKFVVLGDMNGIGNEMETIRSHREIGEELDAEQISCLFTIGSLAEHIASAAKKHFPEERIFSFQEQERDELIAKLKMLLTEETIVLVKSSRKLQLENIVNTLLKSTA</sequence>
<evidence type="ECO:0000256" key="11">
    <source>
        <dbReference type="RuleBase" id="RU004136"/>
    </source>
</evidence>
<dbReference type="InterPro" id="IPR036565">
    <property type="entry name" value="Mur-like_cat_sf"/>
</dbReference>
<evidence type="ECO:0000256" key="4">
    <source>
        <dbReference type="ARBA" id="ARBA00022741"/>
    </source>
</evidence>
<dbReference type="OrthoDB" id="9801978at2"/>
<dbReference type="SUPFAM" id="SSF53623">
    <property type="entry name" value="MurD-like peptide ligases, catalytic domain"/>
    <property type="match status" value="1"/>
</dbReference>
<evidence type="ECO:0000313" key="16">
    <source>
        <dbReference type="Proteomes" id="UP000198935"/>
    </source>
</evidence>
<dbReference type="UniPathway" id="UPA00219"/>
<evidence type="ECO:0000256" key="5">
    <source>
        <dbReference type="ARBA" id="ARBA00022840"/>
    </source>
</evidence>
<accession>A0A1H3TUP5</accession>
<evidence type="ECO:0000259" key="12">
    <source>
        <dbReference type="Pfam" id="PF01225"/>
    </source>
</evidence>
<keyword evidence="7 10" id="KW-0573">Peptidoglycan synthesis</keyword>
<dbReference type="InterPro" id="IPR004101">
    <property type="entry name" value="Mur_ligase_C"/>
</dbReference>
<evidence type="ECO:0000259" key="14">
    <source>
        <dbReference type="Pfam" id="PF08245"/>
    </source>
</evidence>
<organism evidence="15 16">
    <name type="scientific">Evansella caseinilytica</name>
    <dbReference type="NCBI Taxonomy" id="1503961"/>
    <lineage>
        <taxon>Bacteria</taxon>
        <taxon>Bacillati</taxon>
        <taxon>Bacillota</taxon>
        <taxon>Bacilli</taxon>
        <taxon>Bacillales</taxon>
        <taxon>Bacillaceae</taxon>
        <taxon>Evansella</taxon>
    </lineage>
</organism>
<dbReference type="NCBIfam" id="TIGR01143">
    <property type="entry name" value="murF"/>
    <property type="match status" value="1"/>
</dbReference>
<dbReference type="Pfam" id="PF02875">
    <property type="entry name" value="Mur_ligase_C"/>
    <property type="match status" value="1"/>
</dbReference>
<dbReference type="HAMAP" id="MF_02019">
    <property type="entry name" value="MurF"/>
    <property type="match status" value="1"/>
</dbReference>
<keyword evidence="4 10" id="KW-0547">Nucleotide-binding</keyword>
<dbReference type="GO" id="GO:0008360">
    <property type="term" value="P:regulation of cell shape"/>
    <property type="evidence" value="ECO:0007669"/>
    <property type="project" value="UniProtKB-KW"/>
</dbReference>
<dbReference type="GO" id="GO:0047480">
    <property type="term" value="F:UDP-N-acetylmuramoyl-tripeptide-D-alanyl-D-alanine ligase activity"/>
    <property type="evidence" value="ECO:0007669"/>
    <property type="project" value="UniProtKB-UniRule"/>
</dbReference>
<comment type="function">
    <text evidence="10 11">Involved in cell wall formation. Catalyzes the final step in the synthesis of UDP-N-acetylmuramoyl-pentapeptide, the precursor of murein.</text>
</comment>
<dbReference type="InterPro" id="IPR036615">
    <property type="entry name" value="Mur_ligase_C_dom_sf"/>
</dbReference>
<keyword evidence="9 10" id="KW-0961">Cell wall biogenesis/degradation</keyword>
<dbReference type="Gene3D" id="3.40.1390.10">
    <property type="entry name" value="MurE/MurF, N-terminal domain"/>
    <property type="match status" value="1"/>
</dbReference>
<dbReference type="PANTHER" id="PTHR43024:SF1">
    <property type="entry name" value="UDP-N-ACETYLMURAMOYL-TRIPEPTIDE--D-ALANYL-D-ALANINE LIGASE"/>
    <property type="match status" value="1"/>
</dbReference>
<keyword evidence="16" id="KW-1185">Reference proteome</keyword>
<feature type="domain" description="Mur ligase C-terminal" evidence="13">
    <location>
        <begin position="331"/>
        <end position="459"/>
    </location>
</feature>
<dbReference type="EMBL" id="FNPI01000016">
    <property type="protein sequence ID" value="SDZ53963.1"/>
    <property type="molecule type" value="Genomic_DNA"/>
</dbReference>
<dbReference type="Gene3D" id="3.40.1190.10">
    <property type="entry name" value="Mur-like, catalytic domain"/>
    <property type="match status" value="1"/>
</dbReference>
<dbReference type="GO" id="GO:0051301">
    <property type="term" value="P:cell division"/>
    <property type="evidence" value="ECO:0007669"/>
    <property type="project" value="UniProtKB-KW"/>
</dbReference>
<protein>
    <recommendedName>
        <fullName evidence="10 11">UDP-N-acetylmuramoyl-tripeptide--D-alanyl-D-alanine ligase</fullName>
        <ecNumber evidence="10 11">6.3.2.10</ecNumber>
    </recommendedName>
    <alternativeName>
        <fullName evidence="10">D-alanyl-D-alanine-adding enzyme</fullName>
    </alternativeName>
</protein>
<evidence type="ECO:0000313" key="15">
    <source>
        <dbReference type="EMBL" id="SDZ53963.1"/>
    </source>
</evidence>
<keyword evidence="3 10" id="KW-0132">Cell division</keyword>
<feature type="binding site" evidence="10">
    <location>
        <begin position="114"/>
        <end position="120"/>
    </location>
    <ligand>
        <name>ATP</name>
        <dbReference type="ChEBI" id="CHEBI:30616"/>
    </ligand>
</feature>
<dbReference type="Pfam" id="PF08245">
    <property type="entry name" value="Mur_ligase_M"/>
    <property type="match status" value="1"/>
</dbReference>
<evidence type="ECO:0000259" key="13">
    <source>
        <dbReference type="Pfam" id="PF02875"/>
    </source>
</evidence>
<comment type="similarity">
    <text evidence="10">Belongs to the MurCDEF family. MurF subfamily.</text>
</comment>
<dbReference type="InterPro" id="IPR005863">
    <property type="entry name" value="UDP-N-AcMur_synth"/>
</dbReference>
<comment type="catalytic activity">
    <reaction evidence="10 11">
        <text>D-alanyl-D-alanine + UDP-N-acetyl-alpha-D-muramoyl-L-alanyl-gamma-D-glutamyl-meso-2,6-diaminopimelate + ATP = UDP-N-acetyl-alpha-D-muramoyl-L-alanyl-gamma-D-glutamyl-meso-2,6-diaminopimeloyl-D-alanyl-D-alanine + ADP + phosphate + H(+)</text>
        <dbReference type="Rhea" id="RHEA:28374"/>
        <dbReference type="ChEBI" id="CHEBI:15378"/>
        <dbReference type="ChEBI" id="CHEBI:30616"/>
        <dbReference type="ChEBI" id="CHEBI:43474"/>
        <dbReference type="ChEBI" id="CHEBI:57822"/>
        <dbReference type="ChEBI" id="CHEBI:61386"/>
        <dbReference type="ChEBI" id="CHEBI:83905"/>
        <dbReference type="ChEBI" id="CHEBI:456216"/>
        <dbReference type="EC" id="6.3.2.10"/>
    </reaction>
</comment>
<keyword evidence="1 10" id="KW-0963">Cytoplasm</keyword>
<gene>
    <name evidence="10" type="primary">murF</name>
    <name evidence="15" type="ORF">SAMN05421736_11670</name>
</gene>
<dbReference type="AlphaFoldDB" id="A0A1H3TUP5"/>
<dbReference type="Pfam" id="PF01225">
    <property type="entry name" value="Mur_ligase"/>
    <property type="match status" value="1"/>
</dbReference>
<evidence type="ECO:0000256" key="8">
    <source>
        <dbReference type="ARBA" id="ARBA00023306"/>
    </source>
</evidence>
<dbReference type="GO" id="GO:0008766">
    <property type="term" value="F:UDP-N-acetylmuramoylalanyl-D-glutamyl-2,6-diaminopimelate-D-alanyl-D-alanine ligase activity"/>
    <property type="evidence" value="ECO:0007669"/>
    <property type="project" value="RHEA"/>
</dbReference>
<evidence type="ECO:0000256" key="10">
    <source>
        <dbReference type="HAMAP-Rule" id="MF_02019"/>
    </source>
</evidence>
<comment type="pathway">
    <text evidence="10 11">Cell wall biogenesis; peptidoglycan biosynthesis.</text>
</comment>
<reference evidence="16" key="1">
    <citation type="submission" date="2016-10" db="EMBL/GenBank/DDBJ databases">
        <authorList>
            <person name="Varghese N."/>
            <person name="Submissions S."/>
        </authorList>
    </citation>
    <scope>NUCLEOTIDE SEQUENCE [LARGE SCALE GENOMIC DNA]</scope>
    <source>
        <strain evidence="16">SP</strain>
    </source>
</reference>
<evidence type="ECO:0000256" key="7">
    <source>
        <dbReference type="ARBA" id="ARBA00022984"/>
    </source>
</evidence>
<dbReference type="InterPro" id="IPR013221">
    <property type="entry name" value="Mur_ligase_cen"/>
</dbReference>
<dbReference type="GO" id="GO:0009252">
    <property type="term" value="P:peptidoglycan biosynthetic process"/>
    <property type="evidence" value="ECO:0007669"/>
    <property type="project" value="UniProtKB-UniRule"/>
</dbReference>
<keyword evidence="5 10" id="KW-0067">ATP-binding</keyword>
<keyword evidence="8 10" id="KW-0131">Cell cycle</keyword>
<evidence type="ECO:0000256" key="6">
    <source>
        <dbReference type="ARBA" id="ARBA00022960"/>
    </source>
</evidence>
<dbReference type="PANTHER" id="PTHR43024">
    <property type="entry name" value="UDP-N-ACETYLMURAMOYL-TRIPEPTIDE--D-ALANYL-D-ALANINE LIGASE"/>
    <property type="match status" value="1"/>
</dbReference>
<dbReference type="GO" id="GO:0071555">
    <property type="term" value="P:cell wall organization"/>
    <property type="evidence" value="ECO:0007669"/>
    <property type="project" value="UniProtKB-KW"/>
</dbReference>
<feature type="domain" description="Mur ligase central" evidence="14">
    <location>
        <begin position="112"/>
        <end position="308"/>
    </location>
</feature>
<evidence type="ECO:0000256" key="2">
    <source>
        <dbReference type="ARBA" id="ARBA00022598"/>
    </source>
</evidence>
<proteinExistence type="inferred from homology"/>
<dbReference type="Gene3D" id="3.90.190.20">
    <property type="entry name" value="Mur ligase, C-terminal domain"/>
    <property type="match status" value="1"/>
</dbReference>
<dbReference type="SUPFAM" id="SSF53244">
    <property type="entry name" value="MurD-like peptide ligases, peptide-binding domain"/>
    <property type="match status" value="1"/>
</dbReference>
<dbReference type="GO" id="GO:0005737">
    <property type="term" value="C:cytoplasm"/>
    <property type="evidence" value="ECO:0007669"/>
    <property type="project" value="UniProtKB-SubCell"/>
</dbReference>
<feature type="domain" description="Mur ligase N-terminal catalytic" evidence="12">
    <location>
        <begin position="28"/>
        <end position="102"/>
    </location>
</feature>
<dbReference type="Proteomes" id="UP000198935">
    <property type="component" value="Unassembled WGS sequence"/>
</dbReference>
<dbReference type="STRING" id="1503961.SAMN05421736_11670"/>
<dbReference type="InterPro" id="IPR035911">
    <property type="entry name" value="MurE/MurF_N"/>
</dbReference>
<dbReference type="GO" id="GO:0005524">
    <property type="term" value="F:ATP binding"/>
    <property type="evidence" value="ECO:0007669"/>
    <property type="project" value="UniProtKB-UniRule"/>
</dbReference>